<evidence type="ECO:0000313" key="3">
    <source>
        <dbReference type="Proteomes" id="UP001519460"/>
    </source>
</evidence>
<organism evidence="2 3">
    <name type="scientific">Batillaria attramentaria</name>
    <dbReference type="NCBI Taxonomy" id="370345"/>
    <lineage>
        <taxon>Eukaryota</taxon>
        <taxon>Metazoa</taxon>
        <taxon>Spiralia</taxon>
        <taxon>Lophotrochozoa</taxon>
        <taxon>Mollusca</taxon>
        <taxon>Gastropoda</taxon>
        <taxon>Caenogastropoda</taxon>
        <taxon>Sorbeoconcha</taxon>
        <taxon>Cerithioidea</taxon>
        <taxon>Batillariidae</taxon>
        <taxon>Batillaria</taxon>
    </lineage>
</organism>
<keyword evidence="1" id="KW-0732">Signal</keyword>
<dbReference type="PANTHER" id="PTHR10697">
    <property type="entry name" value="MAMMALIAN EPENDYMIN-RELATED PROTEIN 1"/>
    <property type="match status" value="1"/>
</dbReference>
<dbReference type="PRINTS" id="PR00317">
    <property type="entry name" value="EPENDYMIN"/>
</dbReference>
<dbReference type="InterPro" id="IPR001299">
    <property type="entry name" value="Ependymin"/>
</dbReference>
<accession>A0ABD0K4K9</accession>
<dbReference type="Pfam" id="PF00811">
    <property type="entry name" value="Ependymin"/>
    <property type="match status" value="1"/>
</dbReference>
<gene>
    <name evidence="2" type="ORF">BaRGS_00026543</name>
</gene>
<dbReference type="Proteomes" id="UP001519460">
    <property type="component" value="Unassembled WGS sequence"/>
</dbReference>
<comment type="caution">
    <text evidence="2">The sequence shown here is derived from an EMBL/GenBank/DDBJ whole genome shotgun (WGS) entry which is preliminary data.</text>
</comment>
<dbReference type="PANTHER" id="PTHR10697:SF1">
    <property type="entry name" value="MAMMALIAN EPENDYMIN-RELATED PROTEIN 1"/>
    <property type="match status" value="1"/>
</dbReference>
<proteinExistence type="predicted"/>
<sequence>MWAAILLLSVTLVAAQEPRPCLSPEQWEGKFYRTDYSKNFTQFARVSYDETNRRVREVEELEFGATRDYYDVLYLHNENKEYRLNLRTRTCNVTTLSRPWIPAGVPRNAQYKGEANVGPVNIPNEHVTVIAFDGKDEEGNPYYGTVTSPDCVPVASGFYSKRTGFIHTTFYDISAGIPDPSVFIPPSECQG</sequence>
<evidence type="ECO:0008006" key="4">
    <source>
        <dbReference type="Google" id="ProtNLM"/>
    </source>
</evidence>
<feature type="signal peptide" evidence="1">
    <location>
        <begin position="1"/>
        <end position="15"/>
    </location>
</feature>
<feature type="chain" id="PRO_5044872580" description="Mammalian ependymin-related protein 1" evidence="1">
    <location>
        <begin position="16"/>
        <end position="191"/>
    </location>
</feature>
<protein>
    <recommendedName>
        <fullName evidence="4">Mammalian ependymin-related protein 1</fullName>
    </recommendedName>
</protein>
<evidence type="ECO:0000256" key="1">
    <source>
        <dbReference type="SAM" id="SignalP"/>
    </source>
</evidence>
<reference evidence="2 3" key="1">
    <citation type="journal article" date="2023" name="Sci. Data">
        <title>Genome assembly of the Korean intertidal mud-creeper Batillaria attramentaria.</title>
        <authorList>
            <person name="Patra A.K."/>
            <person name="Ho P.T."/>
            <person name="Jun S."/>
            <person name="Lee S.J."/>
            <person name="Kim Y."/>
            <person name="Won Y.J."/>
        </authorList>
    </citation>
    <scope>NUCLEOTIDE SEQUENCE [LARGE SCALE GENOMIC DNA]</scope>
    <source>
        <strain evidence="2">Wonlab-2016</strain>
    </source>
</reference>
<dbReference type="AlphaFoldDB" id="A0ABD0K4K9"/>
<name>A0ABD0K4K9_9CAEN</name>
<evidence type="ECO:0000313" key="2">
    <source>
        <dbReference type="EMBL" id="KAK7482194.1"/>
    </source>
</evidence>
<dbReference type="EMBL" id="JACVVK020000249">
    <property type="protein sequence ID" value="KAK7482194.1"/>
    <property type="molecule type" value="Genomic_DNA"/>
</dbReference>
<keyword evidence="3" id="KW-1185">Reference proteome</keyword>